<dbReference type="Proteomes" id="UP001595075">
    <property type="component" value="Unassembled WGS sequence"/>
</dbReference>
<dbReference type="PANTHER" id="PTHR47706:SF11">
    <property type="entry name" value="ISOFLAVONE REDUCTASE FAMILY PROTEIN (AFU_ORTHOLOGUE AFUA_1G12510)"/>
    <property type="match status" value="1"/>
</dbReference>
<reference evidence="4 5" key="1">
    <citation type="journal article" date="2024" name="Commun. Biol.">
        <title>Comparative genomic analysis of thermophilic fungi reveals convergent evolutionary adaptations and gene losses.</title>
        <authorList>
            <person name="Steindorff A.S."/>
            <person name="Aguilar-Pontes M.V."/>
            <person name="Robinson A.J."/>
            <person name="Andreopoulos B."/>
            <person name="LaButti K."/>
            <person name="Kuo A."/>
            <person name="Mondo S."/>
            <person name="Riley R."/>
            <person name="Otillar R."/>
            <person name="Haridas S."/>
            <person name="Lipzen A."/>
            <person name="Grimwood J."/>
            <person name="Schmutz J."/>
            <person name="Clum A."/>
            <person name="Reid I.D."/>
            <person name="Moisan M.C."/>
            <person name="Butler G."/>
            <person name="Nguyen T.T.M."/>
            <person name="Dewar K."/>
            <person name="Conant G."/>
            <person name="Drula E."/>
            <person name="Henrissat B."/>
            <person name="Hansel C."/>
            <person name="Singer S."/>
            <person name="Hutchinson M.I."/>
            <person name="de Vries R.P."/>
            <person name="Natvig D.O."/>
            <person name="Powell A.J."/>
            <person name="Tsang A."/>
            <person name="Grigoriev I.V."/>
        </authorList>
    </citation>
    <scope>NUCLEOTIDE SEQUENCE [LARGE SCALE GENOMIC DNA]</scope>
    <source>
        <strain evidence="4 5">CBS 494.80</strain>
    </source>
</reference>
<keyword evidence="1" id="KW-0521">NADP</keyword>
<feature type="domain" description="NmrA-like" evidence="3">
    <location>
        <begin position="64"/>
        <end position="240"/>
    </location>
</feature>
<dbReference type="SUPFAM" id="SSF51735">
    <property type="entry name" value="NAD(P)-binding Rossmann-fold domains"/>
    <property type="match status" value="1"/>
</dbReference>
<keyword evidence="2" id="KW-0560">Oxidoreductase</keyword>
<name>A0ABR4CZ25_9HELO</name>
<evidence type="ECO:0000256" key="2">
    <source>
        <dbReference type="ARBA" id="ARBA00023002"/>
    </source>
</evidence>
<protein>
    <recommendedName>
        <fullName evidence="3">NmrA-like domain-containing protein</fullName>
    </recommendedName>
</protein>
<dbReference type="Gene3D" id="3.90.25.10">
    <property type="entry name" value="UDP-galactose 4-epimerase, domain 1"/>
    <property type="match status" value="1"/>
</dbReference>
<keyword evidence="5" id="KW-1185">Reference proteome</keyword>
<evidence type="ECO:0000313" key="4">
    <source>
        <dbReference type="EMBL" id="KAL2075175.1"/>
    </source>
</evidence>
<dbReference type="Gene3D" id="3.40.50.720">
    <property type="entry name" value="NAD(P)-binding Rossmann-like Domain"/>
    <property type="match status" value="1"/>
</dbReference>
<dbReference type="PANTHER" id="PTHR47706">
    <property type="entry name" value="NMRA-LIKE FAMILY PROTEIN"/>
    <property type="match status" value="1"/>
</dbReference>
<evidence type="ECO:0000256" key="1">
    <source>
        <dbReference type="ARBA" id="ARBA00022857"/>
    </source>
</evidence>
<accession>A0ABR4CZ25</accession>
<dbReference type="Pfam" id="PF05368">
    <property type="entry name" value="NmrA"/>
    <property type="match status" value="1"/>
</dbReference>
<comment type="caution">
    <text evidence="4">The sequence shown here is derived from an EMBL/GenBank/DDBJ whole genome shotgun (WGS) entry which is preliminary data.</text>
</comment>
<gene>
    <name evidence="4" type="ORF">VTL71DRAFT_117</name>
</gene>
<proteinExistence type="predicted"/>
<dbReference type="InterPro" id="IPR036291">
    <property type="entry name" value="NAD(P)-bd_dom_sf"/>
</dbReference>
<evidence type="ECO:0000313" key="5">
    <source>
        <dbReference type="Proteomes" id="UP001595075"/>
    </source>
</evidence>
<dbReference type="InterPro" id="IPR008030">
    <property type="entry name" value="NmrA-like"/>
</dbReference>
<sequence>MSTINPATPKSHLHHPPTMSKHSVLLIGASGWVGPYFSSEFLLQKEKFARLAILADPAKVSKFTKEAASGFTTVICLLGNAPMALQPKIIDSAILGGVTHFYPSEFGSDLAHPVAQTQRYFRDKIITRRHLEEVAKKHDTFGYTYIMNGGFAEFAAHPAFGFNKEEKKFEFWGDTGMIQPFTGVKDVAKYVVASVLAIPEPGTVLTSQERPLKIPTSSYTWDEIVAIISRLEGVEYQIIRHPNVEAQAQTAKFAAIGDVDNELAWTLKAFIGDPKSDPVPKPWDNDKFPEVIPESLEVSLKRYLAAPK</sequence>
<dbReference type="EMBL" id="JAZHXI010000001">
    <property type="protein sequence ID" value="KAL2075175.1"/>
    <property type="molecule type" value="Genomic_DNA"/>
</dbReference>
<evidence type="ECO:0000259" key="3">
    <source>
        <dbReference type="Pfam" id="PF05368"/>
    </source>
</evidence>
<organism evidence="4 5">
    <name type="scientific">Oculimacula yallundae</name>
    <dbReference type="NCBI Taxonomy" id="86028"/>
    <lineage>
        <taxon>Eukaryota</taxon>
        <taxon>Fungi</taxon>
        <taxon>Dikarya</taxon>
        <taxon>Ascomycota</taxon>
        <taxon>Pezizomycotina</taxon>
        <taxon>Leotiomycetes</taxon>
        <taxon>Helotiales</taxon>
        <taxon>Ploettnerulaceae</taxon>
        <taxon>Oculimacula</taxon>
    </lineage>
</organism>
<dbReference type="InterPro" id="IPR051609">
    <property type="entry name" value="NmrA/Isoflavone_reductase-like"/>
</dbReference>